<dbReference type="KEGG" id="mno:Mnod_4837"/>
<dbReference type="PANTHER" id="PTHR11055:SF63">
    <property type="entry name" value="ADENYLYL-SULFATE KINASE 1, CHLOROPLASTIC"/>
    <property type="match status" value="1"/>
</dbReference>
<evidence type="ECO:0000256" key="4">
    <source>
        <dbReference type="ARBA" id="ARBA00007008"/>
    </source>
</evidence>
<sequence>MNPADLSAPGADTIHPHPLTLSARARAGLMRQRACIVWLTGLSGAGKSTLANLVETRLAAEDRHAYILDGDNLRSGLNRDLGFSDADRIENMRRTVEVARLMADAGLIVIVSLISPFRRERAQARKAAGAVPFIEVHVDAPLAECERRDPKGLYRRARRGEIAHFTGIDSPYEAPDAPDLRLDTSVLTPEQAAERLIGYLQEHVLGLPDVVSYRLMAHQATEGERG</sequence>
<feature type="active site" description="Phosphoserine intermediate" evidence="14">
    <location>
        <position position="115"/>
    </location>
</feature>
<gene>
    <name evidence="14" type="primary">cysC</name>
    <name evidence="17" type="ordered locus">Mnod_4837</name>
</gene>
<dbReference type="EC" id="2.7.1.25" evidence="5 14"/>
<evidence type="ECO:0000256" key="11">
    <source>
        <dbReference type="ARBA" id="ARBA00029724"/>
    </source>
</evidence>
<keyword evidence="18" id="KW-1185">Reference proteome</keyword>
<evidence type="ECO:0000256" key="2">
    <source>
        <dbReference type="ARBA" id="ARBA00002632"/>
    </source>
</evidence>
<comment type="catalytic activity">
    <reaction evidence="1 14 15">
        <text>adenosine 5'-phosphosulfate + ATP = 3'-phosphoadenylyl sulfate + ADP + H(+)</text>
        <dbReference type="Rhea" id="RHEA:24152"/>
        <dbReference type="ChEBI" id="CHEBI:15378"/>
        <dbReference type="ChEBI" id="CHEBI:30616"/>
        <dbReference type="ChEBI" id="CHEBI:58243"/>
        <dbReference type="ChEBI" id="CHEBI:58339"/>
        <dbReference type="ChEBI" id="CHEBI:456216"/>
        <dbReference type="EC" id="2.7.1.25"/>
    </reaction>
</comment>
<evidence type="ECO:0000256" key="14">
    <source>
        <dbReference type="HAMAP-Rule" id="MF_00065"/>
    </source>
</evidence>
<evidence type="ECO:0000256" key="9">
    <source>
        <dbReference type="ARBA" id="ARBA00022777"/>
    </source>
</evidence>
<reference evidence="17 18" key="1">
    <citation type="submission" date="2009-01" db="EMBL/GenBank/DDBJ databases">
        <title>Complete sequence of chromosome of Methylobacterium nodulans ORS 2060.</title>
        <authorList>
            <consortium name="US DOE Joint Genome Institute"/>
            <person name="Lucas S."/>
            <person name="Copeland A."/>
            <person name="Lapidus A."/>
            <person name="Glavina del Rio T."/>
            <person name="Dalin E."/>
            <person name="Tice H."/>
            <person name="Bruce D."/>
            <person name="Goodwin L."/>
            <person name="Pitluck S."/>
            <person name="Sims D."/>
            <person name="Brettin T."/>
            <person name="Detter J.C."/>
            <person name="Han C."/>
            <person name="Larimer F."/>
            <person name="Land M."/>
            <person name="Hauser L."/>
            <person name="Kyrpides N."/>
            <person name="Ivanova N."/>
            <person name="Marx C.J."/>
            <person name="Richardson P."/>
        </authorList>
    </citation>
    <scope>NUCLEOTIDE SEQUENCE [LARGE SCALE GENOMIC DNA]</scope>
    <source>
        <strain evidence="18">LMG 21967 / CNCM I-2342 / ORS 2060</strain>
    </source>
</reference>
<dbReference type="Pfam" id="PF01583">
    <property type="entry name" value="APS_kinase"/>
    <property type="match status" value="1"/>
</dbReference>
<organism evidence="17 18">
    <name type="scientific">Methylobacterium nodulans (strain LMG 21967 / CNCM I-2342 / ORS 2060)</name>
    <dbReference type="NCBI Taxonomy" id="460265"/>
    <lineage>
        <taxon>Bacteria</taxon>
        <taxon>Pseudomonadati</taxon>
        <taxon>Pseudomonadota</taxon>
        <taxon>Alphaproteobacteria</taxon>
        <taxon>Hyphomicrobiales</taxon>
        <taxon>Methylobacteriaceae</taxon>
        <taxon>Methylobacterium</taxon>
    </lineage>
</organism>
<dbReference type="NCBIfam" id="TIGR00455">
    <property type="entry name" value="apsK"/>
    <property type="match status" value="1"/>
</dbReference>
<proteinExistence type="inferred from homology"/>
<dbReference type="GO" id="GO:0005524">
    <property type="term" value="F:ATP binding"/>
    <property type="evidence" value="ECO:0007669"/>
    <property type="project" value="UniProtKB-UniRule"/>
</dbReference>
<comment type="function">
    <text evidence="2 14 15">Catalyzes the synthesis of activated sulfate.</text>
</comment>
<evidence type="ECO:0000256" key="13">
    <source>
        <dbReference type="ARBA" id="ARBA00031464"/>
    </source>
</evidence>
<dbReference type="GO" id="GO:0000103">
    <property type="term" value="P:sulfate assimilation"/>
    <property type="evidence" value="ECO:0007669"/>
    <property type="project" value="UniProtKB-UniRule"/>
</dbReference>
<dbReference type="STRING" id="460265.Mnod_4837"/>
<keyword evidence="9 14" id="KW-0418">Kinase</keyword>
<dbReference type="HAMAP" id="MF_00065">
    <property type="entry name" value="Adenylyl_sulf_kinase"/>
    <property type="match status" value="1"/>
</dbReference>
<keyword evidence="14" id="KW-0597">Phosphoprotein</keyword>
<dbReference type="CDD" id="cd02027">
    <property type="entry name" value="APSK"/>
    <property type="match status" value="1"/>
</dbReference>
<feature type="binding site" evidence="14">
    <location>
        <begin position="41"/>
        <end position="48"/>
    </location>
    <ligand>
        <name>ATP</name>
        <dbReference type="ChEBI" id="CHEBI:30616"/>
    </ligand>
</feature>
<dbReference type="AlphaFoldDB" id="B8IFY9"/>
<keyword evidence="10 14" id="KW-0067">ATP-binding</keyword>
<evidence type="ECO:0000256" key="5">
    <source>
        <dbReference type="ARBA" id="ARBA00012121"/>
    </source>
</evidence>
<evidence type="ECO:0000256" key="6">
    <source>
        <dbReference type="ARBA" id="ARBA00018163"/>
    </source>
</evidence>
<dbReference type="InterPro" id="IPR002891">
    <property type="entry name" value="APS"/>
</dbReference>
<evidence type="ECO:0000256" key="7">
    <source>
        <dbReference type="ARBA" id="ARBA00022679"/>
    </source>
</evidence>
<feature type="domain" description="APS kinase" evidence="16">
    <location>
        <begin position="33"/>
        <end position="183"/>
    </location>
</feature>
<dbReference type="InterPro" id="IPR027417">
    <property type="entry name" value="P-loop_NTPase"/>
</dbReference>
<dbReference type="Proteomes" id="UP000008207">
    <property type="component" value="Chromosome"/>
</dbReference>
<protein>
    <recommendedName>
        <fullName evidence="6 14">Adenylyl-sulfate kinase</fullName>
        <ecNumber evidence="5 14">2.7.1.25</ecNumber>
    </recommendedName>
    <alternativeName>
        <fullName evidence="12 14">APS kinase</fullName>
    </alternativeName>
    <alternativeName>
        <fullName evidence="13 14">ATP adenosine-5'-phosphosulfate 3'-phosphotransferase</fullName>
    </alternativeName>
    <alternativeName>
        <fullName evidence="11 14">Adenosine-5'-phosphosulfate kinase</fullName>
    </alternativeName>
</protein>
<evidence type="ECO:0000259" key="16">
    <source>
        <dbReference type="Pfam" id="PF01583"/>
    </source>
</evidence>
<dbReference type="NCBIfam" id="NF003013">
    <property type="entry name" value="PRK03846.1"/>
    <property type="match status" value="1"/>
</dbReference>
<evidence type="ECO:0000256" key="8">
    <source>
        <dbReference type="ARBA" id="ARBA00022741"/>
    </source>
</evidence>
<evidence type="ECO:0000313" key="17">
    <source>
        <dbReference type="EMBL" id="ACL59699.1"/>
    </source>
</evidence>
<dbReference type="RefSeq" id="WP_015931329.1">
    <property type="nucleotide sequence ID" value="NC_011894.1"/>
</dbReference>
<name>B8IFY9_METNO</name>
<keyword evidence="7 14" id="KW-0808">Transferase</keyword>
<evidence type="ECO:0000256" key="3">
    <source>
        <dbReference type="ARBA" id="ARBA00004806"/>
    </source>
</evidence>
<dbReference type="InterPro" id="IPR059117">
    <property type="entry name" value="APS_kinase_dom"/>
</dbReference>
<dbReference type="Gene3D" id="3.40.50.300">
    <property type="entry name" value="P-loop containing nucleotide triphosphate hydrolases"/>
    <property type="match status" value="1"/>
</dbReference>
<dbReference type="eggNOG" id="COG0529">
    <property type="taxonomic scope" value="Bacteria"/>
</dbReference>
<dbReference type="SUPFAM" id="SSF52540">
    <property type="entry name" value="P-loop containing nucleoside triphosphate hydrolases"/>
    <property type="match status" value="1"/>
</dbReference>
<accession>B8IFY9</accession>
<comment type="similarity">
    <text evidence="4 14 15">Belongs to the APS kinase family.</text>
</comment>
<evidence type="ECO:0000256" key="12">
    <source>
        <dbReference type="ARBA" id="ARBA00031393"/>
    </source>
</evidence>
<dbReference type="PANTHER" id="PTHR11055">
    <property type="entry name" value="BIFUNCTIONAL 3'-PHOSPHOADENOSINE 5'-PHOSPHOSULFATE SYNTHASE"/>
    <property type="match status" value="1"/>
</dbReference>
<evidence type="ECO:0000313" key="18">
    <source>
        <dbReference type="Proteomes" id="UP000008207"/>
    </source>
</evidence>
<evidence type="ECO:0000256" key="1">
    <source>
        <dbReference type="ARBA" id="ARBA00001823"/>
    </source>
</evidence>
<dbReference type="EMBL" id="CP001349">
    <property type="protein sequence ID" value="ACL59699.1"/>
    <property type="molecule type" value="Genomic_DNA"/>
</dbReference>
<evidence type="ECO:0000256" key="15">
    <source>
        <dbReference type="RuleBase" id="RU004347"/>
    </source>
</evidence>
<dbReference type="GO" id="GO:0070814">
    <property type="term" value="P:hydrogen sulfide biosynthetic process"/>
    <property type="evidence" value="ECO:0007669"/>
    <property type="project" value="UniProtKB-UniRule"/>
</dbReference>
<keyword evidence="8 14" id="KW-0547">Nucleotide-binding</keyword>
<dbReference type="UniPathway" id="UPA00140">
    <property type="reaction ID" value="UER00205"/>
</dbReference>
<dbReference type="HOGENOM" id="CLU_046932_1_0_5"/>
<dbReference type="GO" id="GO:0004020">
    <property type="term" value="F:adenylylsulfate kinase activity"/>
    <property type="evidence" value="ECO:0007669"/>
    <property type="project" value="UniProtKB-UniRule"/>
</dbReference>
<comment type="pathway">
    <text evidence="3 14 15">Sulfur metabolism; hydrogen sulfide biosynthesis; sulfite from sulfate: step 2/3.</text>
</comment>
<evidence type="ECO:0000256" key="10">
    <source>
        <dbReference type="ARBA" id="ARBA00022840"/>
    </source>
</evidence>